<proteinExistence type="predicted"/>
<dbReference type="Proteomes" id="UP001377337">
    <property type="component" value="Chromosome"/>
</dbReference>
<organism evidence="1 2">
    <name type="scientific">Metabacillus sediminis</name>
    <dbReference type="NCBI Taxonomy" id="3117746"/>
    <lineage>
        <taxon>Bacteria</taxon>
        <taxon>Bacillati</taxon>
        <taxon>Bacillota</taxon>
        <taxon>Bacilli</taxon>
        <taxon>Bacillales</taxon>
        <taxon>Bacillaceae</taxon>
        <taxon>Metabacillus</taxon>
    </lineage>
</organism>
<evidence type="ECO:0000313" key="1">
    <source>
        <dbReference type="EMBL" id="WXB97851.1"/>
    </source>
</evidence>
<accession>A0ABZ2NJI6</accession>
<dbReference type="Gene3D" id="3.10.450.390">
    <property type="entry name" value="Protein of unknown function DUF3889"/>
    <property type="match status" value="1"/>
</dbReference>
<protein>
    <submittedName>
        <fullName evidence="1">DUF3889 domain-containing protein</fullName>
    </submittedName>
</protein>
<dbReference type="EMBL" id="CP147407">
    <property type="protein sequence ID" value="WXB97851.1"/>
    <property type="molecule type" value="Genomic_DNA"/>
</dbReference>
<keyword evidence="2" id="KW-1185">Reference proteome</keyword>
<gene>
    <name evidence="1" type="ORF">WCV65_05070</name>
</gene>
<reference evidence="1 2" key="1">
    <citation type="submission" date="2024-02" db="EMBL/GenBank/DDBJ databases">
        <title>Seven novel Bacillus-like species.</title>
        <authorList>
            <person name="Liu G."/>
        </authorList>
    </citation>
    <scope>NUCLEOTIDE SEQUENCE [LARGE SCALE GENOMIC DNA]</scope>
    <source>
        <strain evidence="1 2">FJAT-52054</strain>
    </source>
</reference>
<name>A0ABZ2NJI6_9BACI</name>
<dbReference type="InterPro" id="IPR024987">
    <property type="entry name" value="DUF3889"/>
</dbReference>
<evidence type="ECO:0000313" key="2">
    <source>
        <dbReference type="Proteomes" id="UP001377337"/>
    </source>
</evidence>
<dbReference type="RefSeq" id="WP_035405428.1">
    <property type="nucleotide sequence ID" value="NZ_CP147407.1"/>
</dbReference>
<sequence length="107" mass="12147">MKSRFWLKALAFILFAVFCIDSAGVYFHKEELLKEEGEYALQAVQGSFPDAAIRTFSYTGRKTSGHEAKDFYRVEAAVKNRHPLVLLVEVTVNPETSEPTRAHVKKL</sequence>
<dbReference type="Pfam" id="PF13028">
    <property type="entry name" value="DUF3889"/>
    <property type="match status" value="1"/>
</dbReference>